<gene>
    <name evidence="2" type="ORF">QJS04_geneDACA020225</name>
</gene>
<keyword evidence="3" id="KW-1185">Reference proteome</keyword>
<protein>
    <recommendedName>
        <fullName evidence="1">DJ-1/PfpI domain-containing protein</fullName>
    </recommendedName>
</protein>
<name>A0AAV9A3Q1_ACOGR</name>
<dbReference type="PANTHER" id="PTHR48094">
    <property type="entry name" value="PROTEIN/NUCLEIC ACID DEGLYCASE DJ-1-RELATED"/>
    <property type="match status" value="1"/>
</dbReference>
<organism evidence="2 3">
    <name type="scientific">Acorus gramineus</name>
    <name type="common">Dwarf sweet flag</name>
    <dbReference type="NCBI Taxonomy" id="55184"/>
    <lineage>
        <taxon>Eukaryota</taxon>
        <taxon>Viridiplantae</taxon>
        <taxon>Streptophyta</taxon>
        <taxon>Embryophyta</taxon>
        <taxon>Tracheophyta</taxon>
        <taxon>Spermatophyta</taxon>
        <taxon>Magnoliopsida</taxon>
        <taxon>Liliopsida</taxon>
        <taxon>Acoraceae</taxon>
        <taxon>Acorus</taxon>
    </lineage>
</organism>
<dbReference type="GO" id="GO:1903189">
    <property type="term" value="P:glyoxal metabolic process"/>
    <property type="evidence" value="ECO:0007669"/>
    <property type="project" value="TreeGrafter"/>
</dbReference>
<evidence type="ECO:0000259" key="1">
    <source>
        <dbReference type="Pfam" id="PF01965"/>
    </source>
</evidence>
<dbReference type="InterPro" id="IPR029062">
    <property type="entry name" value="Class_I_gatase-like"/>
</dbReference>
<evidence type="ECO:0000313" key="2">
    <source>
        <dbReference type="EMBL" id="KAK1258760.1"/>
    </source>
</evidence>
<dbReference type="InterPro" id="IPR002818">
    <property type="entry name" value="DJ-1/PfpI"/>
</dbReference>
<dbReference type="PANTHER" id="PTHR48094:SF12">
    <property type="entry name" value="PARKINSON DISEASE PROTEIN 7 HOMOLOG"/>
    <property type="match status" value="1"/>
</dbReference>
<reference evidence="2" key="1">
    <citation type="journal article" date="2023" name="Nat. Commun.">
        <title>Diploid and tetraploid genomes of Acorus and the evolution of monocots.</title>
        <authorList>
            <person name="Ma L."/>
            <person name="Liu K.W."/>
            <person name="Li Z."/>
            <person name="Hsiao Y.Y."/>
            <person name="Qi Y."/>
            <person name="Fu T."/>
            <person name="Tang G.D."/>
            <person name="Zhang D."/>
            <person name="Sun W.H."/>
            <person name="Liu D.K."/>
            <person name="Li Y."/>
            <person name="Chen G.Z."/>
            <person name="Liu X.D."/>
            <person name="Liao X.Y."/>
            <person name="Jiang Y.T."/>
            <person name="Yu X."/>
            <person name="Hao Y."/>
            <person name="Huang J."/>
            <person name="Zhao X.W."/>
            <person name="Ke S."/>
            <person name="Chen Y.Y."/>
            <person name="Wu W.L."/>
            <person name="Hsu J.L."/>
            <person name="Lin Y.F."/>
            <person name="Huang M.D."/>
            <person name="Li C.Y."/>
            <person name="Huang L."/>
            <person name="Wang Z.W."/>
            <person name="Zhao X."/>
            <person name="Zhong W.Y."/>
            <person name="Peng D.H."/>
            <person name="Ahmad S."/>
            <person name="Lan S."/>
            <person name="Zhang J.S."/>
            <person name="Tsai W.C."/>
            <person name="Van de Peer Y."/>
            <person name="Liu Z.J."/>
        </authorList>
    </citation>
    <scope>NUCLEOTIDE SEQUENCE</scope>
    <source>
        <strain evidence="2">SCP</strain>
    </source>
</reference>
<evidence type="ECO:0000313" key="3">
    <source>
        <dbReference type="Proteomes" id="UP001179952"/>
    </source>
</evidence>
<accession>A0AAV9A3Q1</accession>
<feature type="domain" description="DJ-1/PfpI" evidence="1">
    <location>
        <begin position="1"/>
        <end position="82"/>
    </location>
</feature>
<dbReference type="AlphaFoldDB" id="A0AAV9A3Q1"/>
<dbReference type="GO" id="GO:0005737">
    <property type="term" value="C:cytoplasm"/>
    <property type="evidence" value="ECO:0007669"/>
    <property type="project" value="TreeGrafter"/>
</dbReference>
<comment type="caution">
    <text evidence="2">The sequence shown here is derived from an EMBL/GenBank/DDBJ whole genome shotgun (WGS) entry which is preliminary data.</text>
</comment>
<dbReference type="SUPFAM" id="SSF52317">
    <property type="entry name" value="Class I glutamine amidotransferase-like"/>
    <property type="match status" value="1"/>
</dbReference>
<reference evidence="2" key="2">
    <citation type="submission" date="2023-06" db="EMBL/GenBank/DDBJ databases">
        <authorList>
            <person name="Ma L."/>
            <person name="Liu K.-W."/>
            <person name="Li Z."/>
            <person name="Hsiao Y.-Y."/>
            <person name="Qi Y."/>
            <person name="Fu T."/>
            <person name="Tang G."/>
            <person name="Zhang D."/>
            <person name="Sun W.-H."/>
            <person name="Liu D.-K."/>
            <person name="Li Y."/>
            <person name="Chen G.-Z."/>
            <person name="Liu X.-D."/>
            <person name="Liao X.-Y."/>
            <person name="Jiang Y.-T."/>
            <person name="Yu X."/>
            <person name="Hao Y."/>
            <person name="Huang J."/>
            <person name="Zhao X.-W."/>
            <person name="Ke S."/>
            <person name="Chen Y.-Y."/>
            <person name="Wu W.-L."/>
            <person name="Hsu J.-L."/>
            <person name="Lin Y.-F."/>
            <person name="Huang M.-D."/>
            <person name="Li C.-Y."/>
            <person name="Huang L."/>
            <person name="Wang Z.-W."/>
            <person name="Zhao X."/>
            <person name="Zhong W.-Y."/>
            <person name="Peng D.-H."/>
            <person name="Ahmad S."/>
            <person name="Lan S."/>
            <person name="Zhang J.-S."/>
            <person name="Tsai W.-C."/>
            <person name="Van De Peer Y."/>
            <person name="Liu Z.-J."/>
        </authorList>
    </citation>
    <scope>NUCLEOTIDE SEQUENCE</scope>
    <source>
        <strain evidence="2">SCP</strain>
        <tissue evidence="2">Leaves</tissue>
    </source>
</reference>
<dbReference type="EMBL" id="JAUJYN010000013">
    <property type="protein sequence ID" value="KAK1258760.1"/>
    <property type="molecule type" value="Genomic_DNA"/>
</dbReference>
<dbReference type="Proteomes" id="UP001179952">
    <property type="component" value="Unassembled WGS sequence"/>
</dbReference>
<sequence length="101" mass="10839">MEVVINIDVLRISGANVTFAPVASALQVDTVWGLRFVADALVSDCVRSVFDLISLHGGMPGSANLRDCEALGGLVRKHMSKGPNATNQILVPFRMEMNLSL</sequence>
<dbReference type="Pfam" id="PF01965">
    <property type="entry name" value="DJ-1_PfpI"/>
    <property type="match status" value="1"/>
</dbReference>
<proteinExistence type="predicted"/>
<dbReference type="Gene3D" id="3.40.50.880">
    <property type="match status" value="1"/>
</dbReference>
<dbReference type="InterPro" id="IPR050325">
    <property type="entry name" value="Prot/Nucl_acid_deglycase"/>
</dbReference>